<accession>A0AAD9BY27</accession>
<proteinExistence type="predicted"/>
<dbReference type="Proteomes" id="UP001228049">
    <property type="component" value="Unassembled WGS sequence"/>
</dbReference>
<gene>
    <name evidence="1" type="ORF">KUDE01_009727</name>
</gene>
<sequence>MGVAPKWKSMRKHLFLALKLSVTIKLGLGIEYGLWLKFLASIAKQQDRGPLQLHCLHSDEAKGDQTFGIWDEDRQIVEVVISVMTTLNCDHRLSLGCPSPTSITFIQRHDHSVI</sequence>
<dbReference type="AlphaFoldDB" id="A0AAD9BY27"/>
<evidence type="ECO:0000313" key="2">
    <source>
        <dbReference type="Proteomes" id="UP001228049"/>
    </source>
</evidence>
<comment type="caution">
    <text evidence="1">The sequence shown here is derived from an EMBL/GenBank/DDBJ whole genome shotgun (WGS) entry which is preliminary data.</text>
</comment>
<organism evidence="1 2">
    <name type="scientific">Dissostichus eleginoides</name>
    <name type="common">Patagonian toothfish</name>
    <name type="synonym">Dissostichus amissus</name>
    <dbReference type="NCBI Taxonomy" id="100907"/>
    <lineage>
        <taxon>Eukaryota</taxon>
        <taxon>Metazoa</taxon>
        <taxon>Chordata</taxon>
        <taxon>Craniata</taxon>
        <taxon>Vertebrata</taxon>
        <taxon>Euteleostomi</taxon>
        <taxon>Actinopterygii</taxon>
        <taxon>Neopterygii</taxon>
        <taxon>Teleostei</taxon>
        <taxon>Neoteleostei</taxon>
        <taxon>Acanthomorphata</taxon>
        <taxon>Eupercaria</taxon>
        <taxon>Perciformes</taxon>
        <taxon>Notothenioidei</taxon>
        <taxon>Nototheniidae</taxon>
        <taxon>Dissostichus</taxon>
    </lineage>
</organism>
<protein>
    <submittedName>
        <fullName evidence="1">Uncharacterized protein</fullName>
    </submittedName>
</protein>
<keyword evidence="2" id="KW-1185">Reference proteome</keyword>
<dbReference type="EMBL" id="JASDAP010000015">
    <property type="protein sequence ID" value="KAK1890896.1"/>
    <property type="molecule type" value="Genomic_DNA"/>
</dbReference>
<name>A0AAD9BY27_DISEL</name>
<reference evidence="1" key="1">
    <citation type="submission" date="2023-04" db="EMBL/GenBank/DDBJ databases">
        <title>Chromosome-level genome of Chaenocephalus aceratus.</title>
        <authorList>
            <person name="Park H."/>
        </authorList>
    </citation>
    <scope>NUCLEOTIDE SEQUENCE</scope>
    <source>
        <strain evidence="1">DE</strain>
        <tissue evidence="1">Muscle</tissue>
    </source>
</reference>
<evidence type="ECO:0000313" key="1">
    <source>
        <dbReference type="EMBL" id="KAK1890896.1"/>
    </source>
</evidence>